<name>A0A9P1BKP1_9DINO</name>
<dbReference type="PANTHER" id="PTHR21008:SF0">
    <property type="entry name" value="S-ADENOSYLMETHIONINE SENSOR UPSTREAM OF MTORC1"/>
    <property type="match status" value="1"/>
</dbReference>
<evidence type="ECO:0000313" key="6">
    <source>
        <dbReference type="EMBL" id="CAI3974415.1"/>
    </source>
</evidence>
<dbReference type="Pfam" id="PF11968">
    <property type="entry name" value="Bmt2"/>
    <property type="match status" value="1"/>
</dbReference>
<gene>
    <name evidence="6" type="ORF">C1SCF055_LOCUS2817</name>
</gene>
<dbReference type="OrthoDB" id="193478at2759"/>
<proteinExistence type="predicted"/>
<dbReference type="Pfam" id="PF10067">
    <property type="entry name" value="DUF2306"/>
    <property type="match status" value="1"/>
</dbReference>
<feature type="transmembrane region" description="Helical" evidence="5">
    <location>
        <begin position="583"/>
        <end position="602"/>
    </location>
</feature>
<feature type="region of interest" description="Disordered" evidence="4">
    <location>
        <begin position="48"/>
        <end position="107"/>
    </location>
</feature>
<evidence type="ECO:0000313" key="8">
    <source>
        <dbReference type="Proteomes" id="UP001152797"/>
    </source>
</evidence>
<dbReference type="PANTHER" id="PTHR21008">
    <property type="entry name" value="S-ADENOSYLMETHIONINE SENSOR UPSTREAM OF MTORC1-RELATED"/>
    <property type="match status" value="1"/>
</dbReference>
<dbReference type="AlphaFoldDB" id="A0A9P1BKP1"/>
<accession>A0A9P1BKP1</accession>
<feature type="compositionally biased region" description="Pro residues" evidence="4">
    <location>
        <begin position="48"/>
        <end position="58"/>
    </location>
</feature>
<keyword evidence="5" id="KW-1133">Transmembrane helix</keyword>
<keyword evidence="5" id="KW-0472">Membrane</keyword>
<dbReference type="GO" id="GO:0008168">
    <property type="term" value="F:methyltransferase activity"/>
    <property type="evidence" value="ECO:0007669"/>
    <property type="project" value="UniProtKB-KW"/>
</dbReference>
<feature type="transmembrane region" description="Helical" evidence="5">
    <location>
        <begin position="554"/>
        <end position="571"/>
    </location>
</feature>
<dbReference type="EMBL" id="CAMXCT020000133">
    <property type="protein sequence ID" value="CAL1127790.1"/>
    <property type="molecule type" value="Genomic_DNA"/>
</dbReference>
<reference evidence="6" key="1">
    <citation type="submission" date="2022-10" db="EMBL/GenBank/DDBJ databases">
        <authorList>
            <person name="Chen Y."/>
            <person name="Dougan E. K."/>
            <person name="Chan C."/>
            <person name="Rhodes N."/>
            <person name="Thang M."/>
        </authorList>
    </citation>
    <scope>NUCLEOTIDE SEQUENCE</scope>
</reference>
<reference evidence="7 8" key="2">
    <citation type="submission" date="2024-05" db="EMBL/GenBank/DDBJ databases">
        <authorList>
            <person name="Chen Y."/>
            <person name="Shah S."/>
            <person name="Dougan E. K."/>
            <person name="Thang M."/>
            <person name="Chan C."/>
        </authorList>
    </citation>
    <scope>NUCLEOTIDE SEQUENCE [LARGE SCALE GENOMIC DNA]</scope>
</reference>
<dbReference type="Gene3D" id="3.40.50.150">
    <property type="entry name" value="Vaccinia Virus protein VP39"/>
    <property type="match status" value="1"/>
</dbReference>
<dbReference type="EMBL" id="CAMXCT010000133">
    <property type="protein sequence ID" value="CAI3974415.1"/>
    <property type="molecule type" value="Genomic_DNA"/>
</dbReference>
<keyword evidence="3" id="KW-0949">S-adenosyl-L-methionine</keyword>
<feature type="region of interest" description="Disordered" evidence="4">
    <location>
        <begin position="233"/>
        <end position="252"/>
    </location>
</feature>
<keyword evidence="5" id="KW-0812">Transmembrane</keyword>
<organism evidence="6">
    <name type="scientific">Cladocopium goreaui</name>
    <dbReference type="NCBI Taxonomy" id="2562237"/>
    <lineage>
        <taxon>Eukaryota</taxon>
        <taxon>Sar</taxon>
        <taxon>Alveolata</taxon>
        <taxon>Dinophyceae</taxon>
        <taxon>Suessiales</taxon>
        <taxon>Symbiodiniaceae</taxon>
        <taxon>Cladocopium</taxon>
    </lineage>
</organism>
<feature type="transmembrane region" description="Helical" evidence="5">
    <location>
        <begin position="403"/>
        <end position="424"/>
    </location>
</feature>
<dbReference type="GO" id="GO:0032259">
    <property type="term" value="P:methylation"/>
    <property type="evidence" value="ECO:0007669"/>
    <property type="project" value="UniProtKB-KW"/>
</dbReference>
<feature type="transmembrane region" description="Helical" evidence="5">
    <location>
        <begin position="436"/>
        <end position="457"/>
    </location>
</feature>
<evidence type="ECO:0000256" key="2">
    <source>
        <dbReference type="ARBA" id="ARBA00022679"/>
    </source>
</evidence>
<dbReference type="InterPro" id="IPR029063">
    <property type="entry name" value="SAM-dependent_MTases_sf"/>
</dbReference>
<evidence type="ECO:0000313" key="7">
    <source>
        <dbReference type="EMBL" id="CAL4761727.1"/>
    </source>
</evidence>
<dbReference type="EMBL" id="CAMXCT030000133">
    <property type="protein sequence ID" value="CAL4761727.1"/>
    <property type="molecule type" value="Genomic_DNA"/>
</dbReference>
<evidence type="ECO:0000256" key="1">
    <source>
        <dbReference type="ARBA" id="ARBA00022603"/>
    </source>
</evidence>
<evidence type="ECO:0000256" key="5">
    <source>
        <dbReference type="SAM" id="Phobius"/>
    </source>
</evidence>
<dbReference type="SUPFAM" id="SSF53335">
    <property type="entry name" value="S-adenosyl-L-methionine-dependent methyltransferases"/>
    <property type="match status" value="1"/>
</dbReference>
<dbReference type="InterPro" id="IPR018750">
    <property type="entry name" value="DUF2306_membrane"/>
</dbReference>
<protein>
    <submittedName>
        <fullName evidence="6">Uncharacterized protein</fullName>
    </submittedName>
</protein>
<sequence length="1092" mass="122276">MPEVMTQKAMPKDFDLSEEAFREATSSRFDDTDNDILANVDMFAFAPPPRQAPVPAPVAPVSSPQPAEPEPLAEAMTDALQNALGGSQGAADAPPAAELIRGSSASTTASCRVDEFIRAQELQQSPRSPVRACAPRDFEEGGVDFEMRLEPELPEALEEAVEEEEGGKPQPREVPESAESSEVVAVCILDPEVVSEHNLRKLCDQGNRWSSSPEPKSGQWRKAEVDRFLEEVGNQAAAPPTPSRTKAEAGLGDSTYTSSLDVRSVKGLVKEAPLFGQLDDDISSNSLRGALGRCGRNAIELACGCFKAKPKPQEISNLEQEGEVGRLLPKPAETNSQLGALSKQDDFQYGWLVLSAAYLLPATLWVALEVIEKYFIEGLDDPTEKWSFRLPFLGTSKLRVCCMGLHFICGSVLTLSGVWQVLPYSKRPELRWSHRLVGRIFVLCAVLTALGGFTFIAQQTMLAGGYPMTVSFCIYGLSVVLCAVLAYWKAIQKDLESHRRWGLRAFAMGIASFEYRVFLYAGIKFGFTVSTEQNCEPLADGSVPFFRDQYYNQFIAWFFFVGNWVFVESYLRASNSKLQQAILWIFIVLATIMMILYTYWGIERLTVRYEQDHSVLILDLDAEIIEDTMRQTLQIAPRMIRVAPHPAMLAAPWTSRPALLERPWRPVAERPERPLFGPRRRQRVVLGAAAAAAAVSGRTSGRTSGTPKALEPAVQVLMTNLKVSEAQALRMSKDIRKFAVARDGDDATGSRSVAWAKKLCRGLEMHEGLEPLLRHVGGVEKVLLELEKRSRKHTQVFQDIAQQHEALRDGEEIDMEEYSKAAEYMGHEWWVRASHQRIIDRIDQYYLLSADQMHRGHPPWVFCKNNRLPKGWREYTLQGRRMFWNPEKMRMQNQVPEGLTLAQAPEPVEPPVRLLDIGSSINRFKDWPFYVEAHALDLQPAAEDVYQADFFELEIVEAPDAESPLCVKDGKLEGLVATSFDVVVLSLVLSFLPSPEKRIEMVAKARQCLRDHRGLLFVVEGGSAIMEGNWYQKDAAAEWSQAMETAGFKVMNFDSQLREGRRSKPVLQWTLETKEVEGTELAPLVLGKELEW</sequence>
<feature type="compositionally biased region" description="Low complexity" evidence="4">
    <location>
        <begin position="59"/>
        <end position="75"/>
    </location>
</feature>
<feature type="compositionally biased region" description="Acidic residues" evidence="4">
    <location>
        <begin position="153"/>
        <end position="165"/>
    </location>
</feature>
<keyword evidence="2" id="KW-0808">Transferase</keyword>
<feature type="compositionally biased region" description="Basic and acidic residues" evidence="4">
    <location>
        <begin position="166"/>
        <end position="175"/>
    </location>
</feature>
<dbReference type="InterPro" id="IPR021867">
    <property type="entry name" value="Bmt2/SAMTOR"/>
</dbReference>
<comment type="caution">
    <text evidence="6">The sequence shown here is derived from an EMBL/GenBank/DDBJ whole genome shotgun (WGS) entry which is preliminary data.</text>
</comment>
<feature type="transmembrane region" description="Helical" evidence="5">
    <location>
        <begin position="469"/>
        <end position="489"/>
    </location>
</feature>
<keyword evidence="8" id="KW-1185">Reference proteome</keyword>
<feature type="transmembrane region" description="Helical" evidence="5">
    <location>
        <begin position="501"/>
        <end position="523"/>
    </location>
</feature>
<dbReference type="GO" id="GO:1904262">
    <property type="term" value="P:negative regulation of TORC1 signaling"/>
    <property type="evidence" value="ECO:0007669"/>
    <property type="project" value="TreeGrafter"/>
</dbReference>
<feature type="region of interest" description="Disordered" evidence="4">
    <location>
        <begin position="153"/>
        <end position="180"/>
    </location>
</feature>
<keyword evidence="1" id="KW-0489">Methyltransferase</keyword>
<evidence type="ECO:0000256" key="3">
    <source>
        <dbReference type="ARBA" id="ARBA00022691"/>
    </source>
</evidence>
<dbReference type="Proteomes" id="UP001152797">
    <property type="component" value="Unassembled WGS sequence"/>
</dbReference>
<evidence type="ECO:0000256" key="4">
    <source>
        <dbReference type="SAM" id="MobiDB-lite"/>
    </source>
</evidence>